<dbReference type="EMBL" id="KQ460635">
    <property type="protein sequence ID" value="KPJ13405.1"/>
    <property type="molecule type" value="Genomic_DNA"/>
</dbReference>
<gene>
    <name evidence="2" type="ORF">RR48_03906</name>
</gene>
<dbReference type="Proteomes" id="UP000053240">
    <property type="component" value="Unassembled WGS sequence"/>
</dbReference>
<evidence type="ECO:0000256" key="1">
    <source>
        <dbReference type="SAM" id="MobiDB-lite"/>
    </source>
</evidence>
<name>A0A0N1IPC0_PAPMA</name>
<feature type="compositionally biased region" description="Low complexity" evidence="1">
    <location>
        <begin position="34"/>
        <end position="58"/>
    </location>
</feature>
<evidence type="ECO:0000313" key="3">
    <source>
        <dbReference type="Proteomes" id="UP000053240"/>
    </source>
</evidence>
<keyword evidence="3" id="KW-1185">Reference proteome</keyword>
<proteinExistence type="predicted"/>
<dbReference type="InParanoid" id="A0A0N1IPC0"/>
<organism evidence="2 3">
    <name type="scientific">Papilio machaon</name>
    <name type="common">Old World swallowtail butterfly</name>
    <dbReference type="NCBI Taxonomy" id="76193"/>
    <lineage>
        <taxon>Eukaryota</taxon>
        <taxon>Metazoa</taxon>
        <taxon>Ecdysozoa</taxon>
        <taxon>Arthropoda</taxon>
        <taxon>Hexapoda</taxon>
        <taxon>Insecta</taxon>
        <taxon>Pterygota</taxon>
        <taxon>Neoptera</taxon>
        <taxon>Endopterygota</taxon>
        <taxon>Lepidoptera</taxon>
        <taxon>Glossata</taxon>
        <taxon>Ditrysia</taxon>
        <taxon>Papilionoidea</taxon>
        <taxon>Papilionidae</taxon>
        <taxon>Papilioninae</taxon>
        <taxon>Papilio</taxon>
    </lineage>
</organism>
<protein>
    <submittedName>
        <fullName evidence="2">Uncharacterized protein</fullName>
    </submittedName>
</protein>
<evidence type="ECO:0000313" key="2">
    <source>
        <dbReference type="EMBL" id="KPJ13405.1"/>
    </source>
</evidence>
<reference evidence="2 3" key="1">
    <citation type="journal article" date="2015" name="Nat. Commun.">
        <title>Outbred genome sequencing and CRISPR/Cas9 gene editing in butterflies.</title>
        <authorList>
            <person name="Li X."/>
            <person name="Fan D."/>
            <person name="Zhang W."/>
            <person name="Liu G."/>
            <person name="Zhang L."/>
            <person name="Zhao L."/>
            <person name="Fang X."/>
            <person name="Chen L."/>
            <person name="Dong Y."/>
            <person name="Chen Y."/>
            <person name="Ding Y."/>
            <person name="Zhao R."/>
            <person name="Feng M."/>
            <person name="Zhu Y."/>
            <person name="Feng Y."/>
            <person name="Jiang X."/>
            <person name="Zhu D."/>
            <person name="Xiang H."/>
            <person name="Feng X."/>
            <person name="Li S."/>
            <person name="Wang J."/>
            <person name="Zhang G."/>
            <person name="Kronforst M.R."/>
            <person name="Wang W."/>
        </authorList>
    </citation>
    <scope>NUCLEOTIDE SEQUENCE [LARGE SCALE GENOMIC DNA]</scope>
    <source>
        <strain evidence="2">Ya'a_city_454_Pm</strain>
        <tissue evidence="2">Whole body</tissue>
    </source>
</reference>
<accession>A0A0N1IPC0</accession>
<feature type="region of interest" description="Disordered" evidence="1">
    <location>
        <begin position="1"/>
        <end position="58"/>
    </location>
</feature>
<feature type="region of interest" description="Disordered" evidence="1">
    <location>
        <begin position="76"/>
        <end position="119"/>
    </location>
</feature>
<dbReference type="AlphaFoldDB" id="A0A0N1IPC0"/>
<sequence>MQVIAHLTDQMAFEVKDEATTKPPKPTKKPTTPKPLYSQGQQQNNIPPQNQQQYNIQAQNQQQYNIPPQNQQYNIQQQNQQYSNQRVSQQQYTTPIQDQQQPYTQSQYQQYNMPSQNQQQYEIPQQNLQQYNTQAQNQQQYNFPPQIQQYNAPFQNQPFNVTQNQQTNFFSQQYNPLVQSQQYPQQNQQYGVMTFDFPQYNPIQPQNVKNEEPLLSAHHEEVKPLLEPTPDAPHLLPPHFESDFDKISSRSKGFDLDEISEENLQYLSKNVREMIRMAYDPYDDRLVDVWEDLRANPAEPSPKGKLSSSNLRLLLLYDLLSREAKRQRLSDYSGFSPDVMKALVESSSGGAREQLKMALSKMVDRHDCEHEYANNRAKEMVAELGKDESKLSTEIRYLQPLVYKY</sequence>